<dbReference type="Pfam" id="PF07693">
    <property type="entry name" value="KAP_NTPase"/>
    <property type="match status" value="1"/>
</dbReference>
<name>A0A482ISB4_9BURK</name>
<dbReference type="InterPro" id="IPR027417">
    <property type="entry name" value="P-loop_NTPase"/>
</dbReference>
<dbReference type="InterPro" id="IPR052754">
    <property type="entry name" value="NTPase_KAP_P-loop"/>
</dbReference>
<dbReference type="InterPro" id="IPR011646">
    <property type="entry name" value="KAP_P-loop"/>
</dbReference>
<feature type="domain" description="KAP NTPase" evidence="1">
    <location>
        <begin position="42"/>
        <end position="345"/>
    </location>
</feature>
<dbReference type="OrthoDB" id="88903at2"/>
<dbReference type="Proteomes" id="UP000253772">
    <property type="component" value="Chromosome c1"/>
</dbReference>
<accession>A0A482ISB4</accession>
<dbReference type="EMBL" id="CP037900">
    <property type="protein sequence ID" value="QBP10029.1"/>
    <property type="molecule type" value="Genomic_DNA"/>
</dbReference>
<sequence>MMVRNGMGPSSSYDDRTIQMNRTEIASNYSADRPAEQDSLGRSEFATHLAIALRTVCATDGLVVGIEGGWGTGKSTVIGFVKKALSEQKNSEVKVIVVDFNPWMVSNTGVLIEALVTQIAAAINLDSLSPEKAVKVGEKLLNYVGLLRHLKYLKYLPGGGFVGHIAEDVSSLADAAGSAAKEAGEAVGDLKKVLPSLDLATRKADVAEALRELGQPLVVVIDDVDRLPADEIRIIVQAVKAVADFPRTTYLIAYDREVVAAALGNGNTASGNSYLEKIVQVAYPIPPLFQYQMRTFAGKKLQGLFTALGLELRSFEAAAYAPALSLLAQIARHPRDVVRLANRLMLSLPATRHEVNVIDVVIFEAISQRFPELREVVHLHPSDFTGHPFRDDTTTNDQSRDWMAWASLVAARDRGTAGWQKHLPKDEADFAIAKKACEFLFPSTDRGADRVPEDELHIADPDRLARYFRMMSLESVPEAAYIHTLLRHPERLADALDGIEMAMTLEWAYNYLPSCASPDICGCMETIVTRAKQATRATEQTKELIELFVKVCRRLIAMAAGDARIEAFQRAIEDAPLSISESILLEAAAEQGKWYVHPEKQKPQKDQLVPDCIAVDNAIKIWSERVRKALASDQLHEEPRMHAILYRFAQLNYAYDEAYEGVSKVCSTDEGLEVFLAVYTEGDDFGWMSHYALIASPQEFAVRIRGSSMNAQYSWFAKKLSDPQFSQAVEDQARRLKNLKRPPAALPSQ</sequence>
<gene>
    <name evidence="2" type="ORF">DDF84_009775</name>
</gene>
<dbReference type="Gene3D" id="3.40.50.300">
    <property type="entry name" value="P-loop containing nucleotide triphosphate hydrolases"/>
    <property type="match status" value="1"/>
</dbReference>
<dbReference type="AlphaFoldDB" id="A0A482ISB4"/>
<evidence type="ECO:0000259" key="1">
    <source>
        <dbReference type="Pfam" id="PF07693"/>
    </source>
</evidence>
<organism evidence="2 3">
    <name type="scientific">Cupriavidus metallidurans</name>
    <dbReference type="NCBI Taxonomy" id="119219"/>
    <lineage>
        <taxon>Bacteria</taxon>
        <taxon>Pseudomonadati</taxon>
        <taxon>Pseudomonadota</taxon>
        <taxon>Betaproteobacteria</taxon>
        <taxon>Burkholderiales</taxon>
        <taxon>Burkholderiaceae</taxon>
        <taxon>Cupriavidus</taxon>
    </lineage>
</organism>
<proteinExistence type="predicted"/>
<protein>
    <recommendedName>
        <fullName evidence="1">KAP NTPase domain-containing protein</fullName>
    </recommendedName>
</protein>
<dbReference type="PANTHER" id="PTHR22674:SF6">
    <property type="entry name" value="NTPASE KAP FAMILY P-LOOP DOMAIN-CONTAINING PROTEIN 1"/>
    <property type="match status" value="1"/>
</dbReference>
<dbReference type="SUPFAM" id="SSF52540">
    <property type="entry name" value="P-loop containing nucleoside triphosphate hydrolases"/>
    <property type="match status" value="1"/>
</dbReference>
<dbReference type="PANTHER" id="PTHR22674">
    <property type="entry name" value="NTPASE, KAP FAMILY P-LOOP DOMAIN-CONTAINING 1"/>
    <property type="match status" value="1"/>
</dbReference>
<evidence type="ECO:0000313" key="3">
    <source>
        <dbReference type="Proteomes" id="UP000253772"/>
    </source>
</evidence>
<evidence type="ECO:0000313" key="2">
    <source>
        <dbReference type="EMBL" id="QBP10029.1"/>
    </source>
</evidence>
<reference evidence="2 3" key="1">
    <citation type="submission" date="2019-03" db="EMBL/GenBank/DDBJ databases">
        <title>Comparative insights into the high quality Complete genome sequence of highly metal resistant Cupriavidus metallidurans strain BS1 isolated from a gold-copper mine.</title>
        <authorList>
            <person name="Mazhar H.S."/>
            <person name="Rensing C."/>
        </authorList>
    </citation>
    <scope>NUCLEOTIDE SEQUENCE [LARGE SCALE GENOMIC DNA]</scope>
    <source>
        <strain evidence="2 3">BS1</strain>
    </source>
</reference>